<dbReference type="Pfam" id="PF20152">
    <property type="entry name" value="DUF6534"/>
    <property type="match status" value="1"/>
</dbReference>
<keyword evidence="1" id="KW-0472">Membrane</keyword>
<feature type="transmembrane region" description="Helical" evidence="1">
    <location>
        <begin position="138"/>
        <end position="160"/>
    </location>
</feature>
<evidence type="ECO:0000313" key="4">
    <source>
        <dbReference type="Proteomes" id="UP001201163"/>
    </source>
</evidence>
<comment type="caution">
    <text evidence="3">The sequence shown here is derived from an EMBL/GenBank/DDBJ whole genome shotgun (WGS) entry which is preliminary data.</text>
</comment>
<name>A0AAD4Q709_9AGAM</name>
<proteinExistence type="predicted"/>
<feature type="domain" description="DUF6534" evidence="2">
    <location>
        <begin position="145"/>
        <end position="230"/>
    </location>
</feature>
<dbReference type="AlphaFoldDB" id="A0AAD4Q709"/>
<feature type="transmembrane region" description="Helical" evidence="1">
    <location>
        <begin position="172"/>
        <end position="201"/>
    </location>
</feature>
<feature type="transmembrane region" description="Helical" evidence="1">
    <location>
        <begin position="12"/>
        <end position="33"/>
    </location>
</feature>
<feature type="transmembrane region" description="Helical" evidence="1">
    <location>
        <begin position="53"/>
        <end position="74"/>
    </location>
</feature>
<organism evidence="3 4">
    <name type="scientific">Lactarius akahatsu</name>
    <dbReference type="NCBI Taxonomy" id="416441"/>
    <lineage>
        <taxon>Eukaryota</taxon>
        <taxon>Fungi</taxon>
        <taxon>Dikarya</taxon>
        <taxon>Basidiomycota</taxon>
        <taxon>Agaricomycotina</taxon>
        <taxon>Agaricomycetes</taxon>
        <taxon>Russulales</taxon>
        <taxon>Russulaceae</taxon>
        <taxon>Lactarius</taxon>
    </lineage>
</organism>
<reference evidence="3" key="1">
    <citation type="submission" date="2022-01" db="EMBL/GenBank/DDBJ databases">
        <title>Comparative genomics reveals a dynamic genome evolution in the ectomycorrhizal milk-cap (Lactarius) mushrooms.</title>
        <authorList>
            <consortium name="DOE Joint Genome Institute"/>
            <person name="Lebreton A."/>
            <person name="Tang N."/>
            <person name="Kuo A."/>
            <person name="LaButti K."/>
            <person name="Drula E."/>
            <person name="Barry K."/>
            <person name="Clum A."/>
            <person name="Lipzen A."/>
            <person name="Mousain D."/>
            <person name="Ng V."/>
            <person name="Wang R."/>
            <person name="Wang X."/>
            <person name="Dai Y."/>
            <person name="Henrissat B."/>
            <person name="Grigoriev I.V."/>
            <person name="Guerin-Laguette A."/>
            <person name="Yu F."/>
            <person name="Martin F.M."/>
        </authorList>
    </citation>
    <scope>NUCLEOTIDE SEQUENCE</scope>
    <source>
        <strain evidence="3">QP</strain>
    </source>
</reference>
<evidence type="ECO:0000256" key="1">
    <source>
        <dbReference type="SAM" id="Phobius"/>
    </source>
</evidence>
<dbReference type="PANTHER" id="PTHR40465">
    <property type="entry name" value="CHROMOSOME 1, WHOLE GENOME SHOTGUN SEQUENCE"/>
    <property type="match status" value="1"/>
</dbReference>
<protein>
    <recommendedName>
        <fullName evidence="2">DUF6534 domain-containing protein</fullName>
    </recommendedName>
</protein>
<evidence type="ECO:0000259" key="2">
    <source>
        <dbReference type="Pfam" id="PF20152"/>
    </source>
</evidence>
<evidence type="ECO:0000313" key="3">
    <source>
        <dbReference type="EMBL" id="KAH8983441.1"/>
    </source>
</evidence>
<dbReference type="Proteomes" id="UP001201163">
    <property type="component" value="Unassembled WGS sequence"/>
</dbReference>
<dbReference type="PANTHER" id="PTHR40465:SF1">
    <property type="entry name" value="DUF6534 DOMAIN-CONTAINING PROTEIN"/>
    <property type="match status" value="1"/>
</dbReference>
<dbReference type="InterPro" id="IPR045339">
    <property type="entry name" value="DUF6534"/>
</dbReference>
<keyword evidence="1" id="KW-1133">Transmembrane helix</keyword>
<keyword evidence="4" id="KW-1185">Reference proteome</keyword>
<accession>A0AAD4Q709</accession>
<dbReference type="EMBL" id="JAKELL010000088">
    <property type="protein sequence ID" value="KAH8983441.1"/>
    <property type="molecule type" value="Genomic_DNA"/>
</dbReference>
<gene>
    <name evidence="3" type="ORF">EDB92DRAFT_1571461</name>
</gene>
<keyword evidence="1" id="KW-0812">Transmembrane</keyword>
<sequence length="262" mass="29765">MYNSHCSRDRWPLKSFVAFLMLVDTANLVFLIYPTYHLVITKFGVYRFAEFTPWSRAAIALSTVVLDVCVQNFYAYRIYCLGWRSLYLPAAVSIISLTEFSEFLRSSIPQNFRLILNRLLRGIGIVYSTEVLKHTHDLVVGNFPVLCDVLITVGMVYTLLSNRTQVRRTNSVLNLLAIYAINCGTLHLVFAVSCLILFAKYPNTLKYAPSLFIMVRLSLCAFMSILNTRDNLRGTLDGPGGVVSTFTSSRHARVPVSWPRKR</sequence>